<protein>
    <submittedName>
        <fullName evidence="2">SMI1/KNR4 family protein</fullName>
    </submittedName>
</protein>
<name>A0ABU8LJB3_9MICO</name>
<dbReference type="Proteomes" id="UP001366085">
    <property type="component" value="Unassembled WGS sequence"/>
</dbReference>
<gene>
    <name evidence="2" type="ORF">WDU93_05100</name>
</gene>
<organism evidence="2 3">
    <name type="scientific">Microbacterium istanbulense</name>
    <dbReference type="NCBI Taxonomy" id="3122049"/>
    <lineage>
        <taxon>Bacteria</taxon>
        <taxon>Bacillati</taxon>
        <taxon>Actinomycetota</taxon>
        <taxon>Actinomycetes</taxon>
        <taxon>Micrococcales</taxon>
        <taxon>Microbacteriaceae</taxon>
        <taxon>Microbacterium</taxon>
    </lineage>
</organism>
<dbReference type="InterPro" id="IPR018958">
    <property type="entry name" value="Knr4/Smi1-like_dom"/>
</dbReference>
<reference evidence="2 3" key="1">
    <citation type="submission" date="2024-02" db="EMBL/GenBank/DDBJ databases">
        <authorList>
            <person name="Saticioglu I.B."/>
        </authorList>
    </citation>
    <scope>NUCLEOTIDE SEQUENCE [LARGE SCALE GENOMIC DNA]</scope>
    <source>
        <strain evidence="2 3">Mu-43</strain>
    </source>
</reference>
<dbReference type="EMBL" id="JBBDGN010000003">
    <property type="protein sequence ID" value="MEJ1091065.1"/>
    <property type="molecule type" value="Genomic_DNA"/>
</dbReference>
<dbReference type="RefSeq" id="WP_337318245.1">
    <property type="nucleotide sequence ID" value="NZ_JBBDGN010000003.1"/>
</dbReference>
<evidence type="ECO:0000313" key="2">
    <source>
        <dbReference type="EMBL" id="MEJ1091065.1"/>
    </source>
</evidence>
<dbReference type="SUPFAM" id="SSF160631">
    <property type="entry name" value="SMI1/KNR4-like"/>
    <property type="match status" value="1"/>
</dbReference>
<dbReference type="Gene3D" id="3.40.1580.10">
    <property type="entry name" value="SMI1/KNR4-like"/>
    <property type="match status" value="1"/>
</dbReference>
<feature type="domain" description="Knr4/Smi1-like" evidence="1">
    <location>
        <begin position="4"/>
        <end position="114"/>
    </location>
</feature>
<evidence type="ECO:0000259" key="1">
    <source>
        <dbReference type="Pfam" id="PF09346"/>
    </source>
</evidence>
<accession>A0ABU8LJB3</accession>
<keyword evidence="3" id="KW-1185">Reference proteome</keyword>
<dbReference type="InterPro" id="IPR037883">
    <property type="entry name" value="Knr4/Smi1-like_sf"/>
</dbReference>
<comment type="caution">
    <text evidence="2">The sequence shown here is derived from an EMBL/GenBank/DDBJ whole genome shotgun (WGS) entry which is preliminary data.</text>
</comment>
<sequence>MAFPASEQIIAAAENTLSRSLPDGLRGRLLADNGGQVVDGDHHAWTLHPVLDRTDRKRLTRTANDIARETRSAREWAGFPPEAISIAADDYGNRLVLLPGSDTVSAWDHETGAVEAVTIDWTRRG</sequence>
<evidence type="ECO:0000313" key="3">
    <source>
        <dbReference type="Proteomes" id="UP001366085"/>
    </source>
</evidence>
<proteinExistence type="predicted"/>
<dbReference type="Pfam" id="PF09346">
    <property type="entry name" value="SMI1_KNR4"/>
    <property type="match status" value="1"/>
</dbReference>